<organism evidence="7">
    <name type="scientific">Echinostoma caproni</name>
    <dbReference type="NCBI Taxonomy" id="27848"/>
    <lineage>
        <taxon>Eukaryota</taxon>
        <taxon>Metazoa</taxon>
        <taxon>Spiralia</taxon>
        <taxon>Lophotrochozoa</taxon>
        <taxon>Platyhelminthes</taxon>
        <taxon>Trematoda</taxon>
        <taxon>Digenea</taxon>
        <taxon>Plagiorchiida</taxon>
        <taxon>Echinostomata</taxon>
        <taxon>Echinostomatoidea</taxon>
        <taxon>Echinostomatidae</taxon>
        <taxon>Echinostoma</taxon>
    </lineage>
</organism>
<dbReference type="Gene3D" id="3.90.640.10">
    <property type="entry name" value="Actin, Chain A, domain 4"/>
    <property type="match status" value="1"/>
</dbReference>
<evidence type="ECO:0000313" key="7">
    <source>
        <dbReference type="WBParaSite" id="ECPE_0001670601-mRNA-1"/>
    </source>
</evidence>
<dbReference type="FunFam" id="3.90.640.10:FF:000003">
    <property type="entry name" value="Molecular chaperone DnaK"/>
    <property type="match status" value="1"/>
</dbReference>
<dbReference type="InterPro" id="IPR018181">
    <property type="entry name" value="Heat_shock_70_CS"/>
</dbReference>
<dbReference type="InterPro" id="IPR043129">
    <property type="entry name" value="ATPase_NBD"/>
</dbReference>
<evidence type="ECO:0000256" key="3">
    <source>
        <dbReference type="ARBA" id="ARBA00022840"/>
    </source>
</evidence>
<evidence type="ECO:0000256" key="1">
    <source>
        <dbReference type="ARBA" id="ARBA00007381"/>
    </source>
</evidence>
<comment type="similarity">
    <text evidence="1 4">Belongs to the heat shock protein 70 family.</text>
</comment>
<accession>A0A183BBS8</accession>
<dbReference type="PANTHER" id="PTHR19375">
    <property type="entry name" value="HEAT SHOCK PROTEIN 70KDA"/>
    <property type="match status" value="1"/>
</dbReference>
<dbReference type="PROSITE" id="PS00297">
    <property type="entry name" value="HSP70_1"/>
    <property type="match status" value="1"/>
</dbReference>
<reference evidence="5 6" key="2">
    <citation type="submission" date="2018-11" db="EMBL/GenBank/DDBJ databases">
        <authorList>
            <consortium name="Pathogen Informatics"/>
        </authorList>
    </citation>
    <scope>NUCLEOTIDE SEQUENCE [LARGE SCALE GENOMIC DNA]</scope>
    <source>
        <strain evidence="5 6">Egypt</strain>
    </source>
</reference>
<dbReference type="PROSITE" id="PS00329">
    <property type="entry name" value="HSP70_2"/>
    <property type="match status" value="1"/>
</dbReference>
<dbReference type="Pfam" id="PF00012">
    <property type="entry name" value="HSP70"/>
    <property type="match status" value="1"/>
</dbReference>
<dbReference type="Proteomes" id="UP000272942">
    <property type="component" value="Unassembled WGS sequence"/>
</dbReference>
<dbReference type="FunFam" id="3.30.30.30:FF:000001">
    <property type="entry name" value="heat shock 70 kDa protein-like"/>
    <property type="match status" value="1"/>
</dbReference>
<protein>
    <submittedName>
        <fullName evidence="7">Heat shock protein 70</fullName>
    </submittedName>
</protein>
<dbReference type="SUPFAM" id="SSF53067">
    <property type="entry name" value="Actin-like ATPase domain"/>
    <property type="match status" value="2"/>
</dbReference>
<dbReference type="InterPro" id="IPR029047">
    <property type="entry name" value="HSP70_peptide-bd_sf"/>
</dbReference>
<dbReference type="WBParaSite" id="ECPE_0001670601-mRNA-1">
    <property type="protein sequence ID" value="ECPE_0001670601-mRNA-1"/>
    <property type="gene ID" value="ECPE_0001670601"/>
</dbReference>
<dbReference type="Gene3D" id="3.30.30.30">
    <property type="match status" value="1"/>
</dbReference>
<keyword evidence="6" id="KW-1185">Reference proteome</keyword>
<dbReference type="GO" id="GO:0140662">
    <property type="term" value="F:ATP-dependent protein folding chaperone"/>
    <property type="evidence" value="ECO:0007669"/>
    <property type="project" value="InterPro"/>
</dbReference>
<dbReference type="Gene3D" id="2.60.34.10">
    <property type="entry name" value="Substrate Binding Domain Of DNAk, Chain A, domain 1"/>
    <property type="match status" value="1"/>
</dbReference>
<name>A0A183BBS8_9TREM</name>
<dbReference type="GO" id="GO:0005524">
    <property type="term" value="F:ATP binding"/>
    <property type="evidence" value="ECO:0007669"/>
    <property type="project" value="UniProtKB-KW"/>
</dbReference>
<sequence length="593" mass="66286">MVSLGIDLGTTFSGAASIVNGNVVHISHETGREFLESMVKFIGDTYVVGALDGNLEDFNEPCVVFDSKRMIGRKFSDSQVQRMISDWPFTVTSVDDEIQITVSDGTGTRNYTPVQISALILKRLKEMAERQLGEPVVSTVVTIPARFGNAQRKATRDACKLAGLPKCSLLQEPTAAAIAYIDTDNVPVGKMILVYDLGGGTFDVSIVVKTENGFEVKHTLGDTALGGRDFDQRLVSLLREKFQRKHSKQLPRDPHTNNALLSRCVKAKMQLSHLMRSKVILGSLSLSEEITRAEFENCNRDLFARTIQLIDDLFREYNLTKEQIYKVVVVGGSTRIPKIHNLLSEYFGEERITHQIHPDRAVVEGAAKHAENLTRPREEQLSRLIVKDINPLDLGVESADGRMVPIIGRETTVPAEGLHYATTVSNNQTDMQIKVYEGNDPIARNNLLVGKFTLSNLPALPARKVLVCITFRYTEESIVEVIADCVSNGVSRVVKIDLPSERRRVAERDRQQADLNRLQYGNVPHRERDPTIEELETEVHRNMHDPTASDLLKHVCQSILQWIRTSNTFTVADIYDKLNRIEAAKLPPILLPA</sequence>
<reference evidence="7" key="1">
    <citation type="submission" date="2016-06" db="UniProtKB">
        <authorList>
            <consortium name="WormBaseParasite"/>
        </authorList>
    </citation>
    <scope>IDENTIFICATION</scope>
</reference>
<gene>
    <name evidence="5" type="ORF">ECPE_LOCUS16663</name>
</gene>
<dbReference type="SUPFAM" id="SSF100920">
    <property type="entry name" value="Heat shock protein 70kD (HSP70), peptide-binding domain"/>
    <property type="match status" value="1"/>
</dbReference>
<dbReference type="Gene3D" id="3.30.420.40">
    <property type="match status" value="2"/>
</dbReference>
<evidence type="ECO:0000313" key="5">
    <source>
        <dbReference type="EMBL" id="VDP93935.1"/>
    </source>
</evidence>
<dbReference type="PRINTS" id="PR00301">
    <property type="entry name" value="HEATSHOCK70"/>
</dbReference>
<dbReference type="EMBL" id="UZAN01065318">
    <property type="protein sequence ID" value="VDP93935.1"/>
    <property type="molecule type" value="Genomic_DNA"/>
</dbReference>
<dbReference type="AlphaFoldDB" id="A0A183BBS8"/>
<dbReference type="OrthoDB" id="2401965at2759"/>
<keyword evidence="2 4" id="KW-0547">Nucleotide-binding</keyword>
<evidence type="ECO:0000256" key="2">
    <source>
        <dbReference type="ARBA" id="ARBA00022741"/>
    </source>
</evidence>
<keyword evidence="3 4" id="KW-0067">ATP-binding</keyword>
<evidence type="ECO:0000313" key="6">
    <source>
        <dbReference type="Proteomes" id="UP000272942"/>
    </source>
</evidence>
<dbReference type="InterPro" id="IPR013126">
    <property type="entry name" value="Hsp_70_fam"/>
</dbReference>
<evidence type="ECO:0000256" key="4">
    <source>
        <dbReference type="RuleBase" id="RU003322"/>
    </source>
</evidence>
<proteinExistence type="inferred from homology"/>